<evidence type="ECO:0000313" key="11">
    <source>
        <dbReference type="Proteomes" id="UP000552587"/>
    </source>
</evidence>
<dbReference type="GO" id="GO:0031418">
    <property type="term" value="F:L-ascorbic acid binding"/>
    <property type="evidence" value="ECO:0007669"/>
    <property type="project" value="UniProtKB-KW"/>
</dbReference>
<dbReference type="InterPro" id="IPR005123">
    <property type="entry name" value="Oxoglu/Fe-dep_dioxygenase_dom"/>
</dbReference>
<dbReference type="Pfam" id="PF13640">
    <property type="entry name" value="2OG-FeII_Oxy_3"/>
    <property type="match status" value="1"/>
</dbReference>
<evidence type="ECO:0000313" key="10">
    <source>
        <dbReference type="EMBL" id="MBB1088904.1"/>
    </source>
</evidence>
<dbReference type="SMART" id="SM00671">
    <property type="entry name" value="SEL1"/>
    <property type="match status" value="1"/>
</dbReference>
<dbReference type="InterPro" id="IPR006597">
    <property type="entry name" value="Sel1-like"/>
</dbReference>
<keyword evidence="11" id="KW-1185">Reference proteome</keyword>
<proteinExistence type="predicted"/>
<dbReference type="SUPFAM" id="SSF81901">
    <property type="entry name" value="HCP-like"/>
    <property type="match status" value="1"/>
</dbReference>
<protein>
    <submittedName>
        <fullName evidence="10">2OG-Fe(II) oxygenase</fullName>
    </submittedName>
</protein>
<keyword evidence="5" id="KW-0223">Dioxygenase</keyword>
<keyword evidence="3" id="KW-0256">Endoplasmic reticulum</keyword>
<evidence type="ECO:0000256" key="6">
    <source>
        <dbReference type="ARBA" id="ARBA00023002"/>
    </source>
</evidence>
<comment type="cofactor">
    <cofactor evidence="1">
        <name>L-ascorbate</name>
        <dbReference type="ChEBI" id="CHEBI:38290"/>
    </cofactor>
</comment>
<evidence type="ECO:0000259" key="9">
    <source>
        <dbReference type="PROSITE" id="PS51471"/>
    </source>
</evidence>
<evidence type="ECO:0000256" key="4">
    <source>
        <dbReference type="ARBA" id="ARBA00022896"/>
    </source>
</evidence>
<keyword evidence="4" id="KW-0847">Vitamin C</keyword>
<dbReference type="InterPro" id="IPR044862">
    <property type="entry name" value="Pro_4_hyd_alph_FE2OG_OXY"/>
</dbReference>
<comment type="caution">
    <text evidence="10">The sequence shown here is derived from an EMBL/GenBank/DDBJ whole genome shotgun (WGS) entry which is preliminary data.</text>
</comment>
<gene>
    <name evidence="10" type="ORF">H4F99_10420</name>
</gene>
<keyword evidence="2" id="KW-0479">Metal-binding</keyword>
<evidence type="ECO:0000256" key="8">
    <source>
        <dbReference type="ARBA" id="ARBA00023180"/>
    </source>
</evidence>
<sequence>MEATPRPDAHAVQRAETLHAQATAALAAGNPAEAATAFGEAASIGHPGAQLELARLHLYGIGMPSDPAQAVHWLERAEAAGHPGAAYLLALVAVGGTTLPRDGRIDARVLRAVQQGVTPALRAAALHFGRKPDPADQTRCVQLLEHAAGQGDIVAAQLLAERLVRGEGCPAQSDAARDLWTQLERAGVPRLPAIETPLPVQAAGPAGQLALLEALVAPDWAVLSETPAVRSIDGLLSADECRLLVACAQPQLRASMTVDPVTGEALANPLRTSHDASFDPLREDLALRLVQLRIAQAARMELVHAEQLIVLRYTPGQEYKPHRDYLPPSSLATHAPGAGNRTRTICVYLNAVDGGGATAFPEAGVSVAPAPGRAVVFDSLKADGSPEPASLHAGEPVKAGEKWLATLWLRERPYRGF</sequence>
<keyword evidence="7" id="KW-0408">Iron</keyword>
<dbReference type="RefSeq" id="WP_182669692.1">
    <property type="nucleotide sequence ID" value="NZ_JACHTE010000007.1"/>
</dbReference>
<name>A0A7W3YEK4_9GAMM</name>
<dbReference type="GO" id="GO:0051213">
    <property type="term" value="F:dioxygenase activity"/>
    <property type="evidence" value="ECO:0007669"/>
    <property type="project" value="UniProtKB-KW"/>
</dbReference>
<accession>A0A7W3YEK4</accession>
<evidence type="ECO:0000256" key="3">
    <source>
        <dbReference type="ARBA" id="ARBA00022824"/>
    </source>
</evidence>
<dbReference type="GO" id="GO:0016705">
    <property type="term" value="F:oxidoreductase activity, acting on paired donors, with incorporation or reduction of molecular oxygen"/>
    <property type="evidence" value="ECO:0007669"/>
    <property type="project" value="InterPro"/>
</dbReference>
<dbReference type="PROSITE" id="PS51471">
    <property type="entry name" value="FE2OG_OXY"/>
    <property type="match status" value="1"/>
</dbReference>
<feature type="domain" description="Fe2OG dioxygenase" evidence="9">
    <location>
        <begin position="304"/>
        <end position="411"/>
    </location>
</feature>
<dbReference type="SMART" id="SM00702">
    <property type="entry name" value="P4Hc"/>
    <property type="match status" value="1"/>
</dbReference>
<dbReference type="AlphaFoldDB" id="A0A7W3YEK4"/>
<evidence type="ECO:0000256" key="7">
    <source>
        <dbReference type="ARBA" id="ARBA00023004"/>
    </source>
</evidence>
<dbReference type="InterPro" id="IPR006620">
    <property type="entry name" value="Pro_4_hyd_alph"/>
</dbReference>
<dbReference type="Gene3D" id="1.25.40.10">
    <property type="entry name" value="Tetratricopeptide repeat domain"/>
    <property type="match status" value="2"/>
</dbReference>
<dbReference type="Gene3D" id="2.60.120.620">
    <property type="entry name" value="q2cbj1_9rhob like domain"/>
    <property type="match status" value="1"/>
</dbReference>
<dbReference type="PANTHER" id="PTHR10869:SF246">
    <property type="entry name" value="TRANSMEMBRANE PROLYL 4-HYDROXYLASE"/>
    <property type="match status" value="1"/>
</dbReference>
<keyword evidence="8" id="KW-0325">Glycoprotein</keyword>
<evidence type="ECO:0000256" key="5">
    <source>
        <dbReference type="ARBA" id="ARBA00022964"/>
    </source>
</evidence>
<dbReference type="InterPro" id="IPR011990">
    <property type="entry name" value="TPR-like_helical_dom_sf"/>
</dbReference>
<dbReference type="Pfam" id="PF08238">
    <property type="entry name" value="Sel1"/>
    <property type="match status" value="2"/>
</dbReference>
<dbReference type="EMBL" id="JACHTE010000007">
    <property type="protein sequence ID" value="MBB1088904.1"/>
    <property type="molecule type" value="Genomic_DNA"/>
</dbReference>
<evidence type="ECO:0000256" key="1">
    <source>
        <dbReference type="ARBA" id="ARBA00001961"/>
    </source>
</evidence>
<reference evidence="10 11" key="1">
    <citation type="submission" date="2020-07" db="EMBL/GenBank/DDBJ databases">
        <authorList>
            <person name="Xu S."/>
            <person name="Li A."/>
        </authorList>
    </citation>
    <scope>NUCLEOTIDE SEQUENCE [LARGE SCALE GENOMIC DNA]</scope>
    <source>
        <strain evidence="10 11">SG-8</strain>
    </source>
</reference>
<keyword evidence="6" id="KW-0560">Oxidoreductase</keyword>
<dbReference type="GO" id="GO:0005506">
    <property type="term" value="F:iron ion binding"/>
    <property type="evidence" value="ECO:0007669"/>
    <property type="project" value="InterPro"/>
</dbReference>
<dbReference type="Proteomes" id="UP000552587">
    <property type="component" value="Unassembled WGS sequence"/>
</dbReference>
<evidence type="ECO:0000256" key="2">
    <source>
        <dbReference type="ARBA" id="ARBA00022723"/>
    </source>
</evidence>
<dbReference type="InterPro" id="IPR045054">
    <property type="entry name" value="P4HA-like"/>
</dbReference>
<organism evidence="10 11">
    <name type="scientific">Marilutibacter penaei</name>
    <dbReference type="NCBI Taxonomy" id="2759900"/>
    <lineage>
        <taxon>Bacteria</taxon>
        <taxon>Pseudomonadati</taxon>
        <taxon>Pseudomonadota</taxon>
        <taxon>Gammaproteobacteria</taxon>
        <taxon>Lysobacterales</taxon>
        <taxon>Lysobacteraceae</taxon>
        <taxon>Marilutibacter</taxon>
    </lineage>
</organism>
<dbReference type="PANTHER" id="PTHR10869">
    <property type="entry name" value="PROLYL 4-HYDROXYLASE ALPHA SUBUNIT"/>
    <property type="match status" value="1"/>
</dbReference>